<evidence type="ECO:0000256" key="13">
    <source>
        <dbReference type="PIRSR" id="PIRSR000239-1"/>
    </source>
</evidence>
<evidence type="ECO:0000313" key="16">
    <source>
        <dbReference type="Proteomes" id="UP000198575"/>
    </source>
</evidence>
<keyword evidence="16" id="KW-1185">Reference proteome</keyword>
<evidence type="ECO:0000256" key="2">
    <source>
        <dbReference type="ARBA" id="ARBA00011245"/>
    </source>
</evidence>
<organism evidence="15 16">
    <name type="scientific">Dokdonella immobilis</name>
    <dbReference type="NCBI Taxonomy" id="578942"/>
    <lineage>
        <taxon>Bacteria</taxon>
        <taxon>Pseudomonadati</taxon>
        <taxon>Pseudomonadota</taxon>
        <taxon>Gammaproteobacteria</taxon>
        <taxon>Lysobacterales</taxon>
        <taxon>Rhodanobacteraceae</taxon>
        <taxon>Dokdonella</taxon>
    </lineage>
</organism>
<evidence type="ECO:0000256" key="8">
    <source>
        <dbReference type="ARBA" id="ARBA00023284"/>
    </source>
</evidence>
<dbReference type="InterPro" id="IPR000866">
    <property type="entry name" value="AhpC/TSA"/>
</dbReference>
<proteinExistence type="inferred from homology"/>
<keyword evidence="5" id="KW-0049">Antioxidant</keyword>
<dbReference type="SUPFAM" id="SSF52833">
    <property type="entry name" value="Thioredoxin-like"/>
    <property type="match status" value="1"/>
</dbReference>
<dbReference type="InterPro" id="IPR036249">
    <property type="entry name" value="Thioredoxin-like_sf"/>
</dbReference>
<dbReference type="OrthoDB" id="9812811at2"/>
<evidence type="ECO:0000256" key="12">
    <source>
        <dbReference type="ARBA" id="ARBA00049091"/>
    </source>
</evidence>
<evidence type="ECO:0000256" key="10">
    <source>
        <dbReference type="ARBA" id="ARBA00038489"/>
    </source>
</evidence>
<comment type="function">
    <text evidence="1">Thiol-specific peroxidase that catalyzes the reduction of hydrogen peroxide and organic hydroperoxides to water and alcohols, respectively. Plays a role in cell protection against oxidative stress by detoxifying peroxides and as sensor of hydrogen peroxide-mediated signaling events.</text>
</comment>
<dbReference type="RefSeq" id="WP_092405760.1">
    <property type="nucleotide sequence ID" value="NZ_FOVF01000005.1"/>
</dbReference>
<name>A0A1I4WKL8_9GAMM</name>
<gene>
    <name evidence="15" type="ORF">SAMN05216289_10588</name>
</gene>
<dbReference type="Gene3D" id="3.40.30.10">
    <property type="entry name" value="Glutaredoxin"/>
    <property type="match status" value="1"/>
</dbReference>
<keyword evidence="6" id="KW-0560">Oxidoreductase</keyword>
<feature type="active site" description="Cysteine sulfenic acid (-SOH) intermediate; for peroxidase activity" evidence="13">
    <location>
        <position position="49"/>
    </location>
</feature>
<dbReference type="GO" id="GO:0008379">
    <property type="term" value="F:thioredoxin peroxidase activity"/>
    <property type="evidence" value="ECO:0007669"/>
    <property type="project" value="TreeGrafter"/>
</dbReference>
<comment type="subunit">
    <text evidence="2">Monomer.</text>
</comment>
<evidence type="ECO:0000256" key="1">
    <source>
        <dbReference type="ARBA" id="ARBA00003330"/>
    </source>
</evidence>
<feature type="domain" description="Thioredoxin" evidence="14">
    <location>
        <begin position="7"/>
        <end position="158"/>
    </location>
</feature>
<keyword evidence="8" id="KW-0676">Redox-active center</keyword>
<dbReference type="EC" id="1.11.1.24" evidence="3"/>
<dbReference type="Proteomes" id="UP000198575">
    <property type="component" value="Unassembled WGS sequence"/>
</dbReference>
<evidence type="ECO:0000256" key="5">
    <source>
        <dbReference type="ARBA" id="ARBA00022862"/>
    </source>
</evidence>
<dbReference type="InterPro" id="IPR013766">
    <property type="entry name" value="Thioredoxin_domain"/>
</dbReference>
<dbReference type="GO" id="GO:0045454">
    <property type="term" value="P:cell redox homeostasis"/>
    <property type="evidence" value="ECO:0007669"/>
    <property type="project" value="TreeGrafter"/>
</dbReference>
<sequence>MSDKTTIRVGKRLPALNGTLDDGSRLELKSLRGKWVVIYFYPKDATPGCTNEALDIKRLHGKFRKLDCEVIGVSRDSVASHARFREKQGLPFPLLADVDETWCKAFDVIHEKVLYGKRHLGVVRSTFLVDPEGVLRAEWRGLKVPGHAEAVLEQLAGA</sequence>
<dbReference type="EMBL" id="FOVF01000005">
    <property type="protein sequence ID" value="SFN13833.1"/>
    <property type="molecule type" value="Genomic_DNA"/>
</dbReference>
<evidence type="ECO:0000313" key="15">
    <source>
        <dbReference type="EMBL" id="SFN13833.1"/>
    </source>
</evidence>
<evidence type="ECO:0000256" key="6">
    <source>
        <dbReference type="ARBA" id="ARBA00023002"/>
    </source>
</evidence>
<keyword evidence="4" id="KW-0575">Peroxidase</keyword>
<protein>
    <recommendedName>
        <fullName evidence="3">thioredoxin-dependent peroxiredoxin</fullName>
        <ecNumber evidence="3">1.11.1.24</ecNumber>
    </recommendedName>
    <alternativeName>
        <fullName evidence="9">Thioredoxin peroxidase</fullName>
    </alternativeName>
    <alternativeName>
        <fullName evidence="11">Thioredoxin-dependent peroxiredoxin Bcp</fullName>
    </alternativeName>
</protein>
<dbReference type="GO" id="GO:0034599">
    <property type="term" value="P:cellular response to oxidative stress"/>
    <property type="evidence" value="ECO:0007669"/>
    <property type="project" value="TreeGrafter"/>
</dbReference>
<dbReference type="InterPro" id="IPR024706">
    <property type="entry name" value="Peroxiredoxin_AhpC-typ"/>
</dbReference>
<evidence type="ECO:0000256" key="7">
    <source>
        <dbReference type="ARBA" id="ARBA00023157"/>
    </source>
</evidence>
<reference evidence="15 16" key="1">
    <citation type="submission" date="2016-10" db="EMBL/GenBank/DDBJ databases">
        <authorList>
            <person name="de Groot N.N."/>
        </authorList>
    </citation>
    <scope>NUCLEOTIDE SEQUENCE [LARGE SCALE GENOMIC DNA]</scope>
    <source>
        <strain evidence="15 16">CGMCC 1.7659</strain>
    </source>
</reference>
<dbReference type="AlphaFoldDB" id="A0A1I4WKL8"/>
<evidence type="ECO:0000256" key="4">
    <source>
        <dbReference type="ARBA" id="ARBA00022559"/>
    </source>
</evidence>
<dbReference type="FunFam" id="3.40.30.10:FF:000007">
    <property type="entry name" value="Thioredoxin-dependent thiol peroxidase"/>
    <property type="match status" value="1"/>
</dbReference>
<dbReference type="PROSITE" id="PS51352">
    <property type="entry name" value="THIOREDOXIN_2"/>
    <property type="match status" value="1"/>
</dbReference>
<comment type="catalytic activity">
    <reaction evidence="12">
        <text>a hydroperoxide + [thioredoxin]-dithiol = an alcohol + [thioredoxin]-disulfide + H2O</text>
        <dbReference type="Rhea" id="RHEA:62620"/>
        <dbReference type="Rhea" id="RHEA-COMP:10698"/>
        <dbReference type="Rhea" id="RHEA-COMP:10700"/>
        <dbReference type="ChEBI" id="CHEBI:15377"/>
        <dbReference type="ChEBI" id="CHEBI:29950"/>
        <dbReference type="ChEBI" id="CHEBI:30879"/>
        <dbReference type="ChEBI" id="CHEBI:35924"/>
        <dbReference type="ChEBI" id="CHEBI:50058"/>
        <dbReference type="EC" id="1.11.1.24"/>
    </reaction>
</comment>
<dbReference type="STRING" id="578942.SAMN05216289_10588"/>
<evidence type="ECO:0000256" key="11">
    <source>
        <dbReference type="ARBA" id="ARBA00042639"/>
    </source>
</evidence>
<comment type="similarity">
    <text evidence="10">Belongs to the peroxiredoxin family. BCP/PrxQ subfamily.</text>
</comment>
<dbReference type="Pfam" id="PF00578">
    <property type="entry name" value="AhpC-TSA"/>
    <property type="match status" value="1"/>
</dbReference>
<dbReference type="InterPro" id="IPR050924">
    <property type="entry name" value="Peroxiredoxin_BCP/PrxQ"/>
</dbReference>
<evidence type="ECO:0000256" key="9">
    <source>
        <dbReference type="ARBA" id="ARBA00032824"/>
    </source>
</evidence>
<dbReference type="CDD" id="cd03017">
    <property type="entry name" value="PRX_BCP"/>
    <property type="match status" value="1"/>
</dbReference>
<dbReference type="PANTHER" id="PTHR42801:SF4">
    <property type="entry name" value="AHPC_TSA FAMILY PROTEIN"/>
    <property type="match status" value="1"/>
</dbReference>
<dbReference type="PIRSF" id="PIRSF000239">
    <property type="entry name" value="AHPC"/>
    <property type="match status" value="1"/>
</dbReference>
<dbReference type="GO" id="GO:0005737">
    <property type="term" value="C:cytoplasm"/>
    <property type="evidence" value="ECO:0007669"/>
    <property type="project" value="TreeGrafter"/>
</dbReference>
<accession>A0A1I4WKL8</accession>
<evidence type="ECO:0000259" key="14">
    <source>
        <dbReference type="PROSITE" id="PS51352"/>
    </source>
</evidence>
<dbReference type="PANTHER" id="PTHR42801">
    <property type="entry name" value="THIOREDOXIN-DEPENDENT PEROXIDE REDUCTASE"/>
    <property type="match status" value="1"/>
</dbReference>
<keyword evidence="7" id="KW-1015">Disulfide bond</keyword>
<evidence type="ECO:0000256" key="3">
    <source>
        <dbReference type="ARBA" id="ARBA00013017"/>
    </source>
</evidence>